<dbReference type="GO" id="GO:1904680">
    <property type="term" value="F:peptide transmembrane transporter activity"/>
    <property type="evidence" value="ECO:0007669"/>
    <property type="project" value="TreeGrafter"/>
</dbReference>
<proteinExistence type="inferred from homology"/>
<dbReference type="SUPFAM" id="SSF53850">
    <property type="entry name" value="Periplasmic binding protein-like II"/>
    <property type="match status" value="1"/>
</dbReference>
<evidence type="ECO:0000256" key="1">
    <source>
        <dbReference type="ARBA" id="ARBA00005695"/>
    </source>
</evidence>
<evidence type="ECO:0000256" key="4">
    <source>
        <dbReference type="SAM" id="MobiDB-lite"/>
    </source>
</evidence>
<comment type="similarity">
    <text evidence="1">Belongs to the bacterial solute-binding protein 5 family.</text>
</comment>
<dbReference type="InterPro" id="IPR030678">
    <property type="entry name" value="Peptide/Ni-bd"/>
</dbReference>
<evidence type="ECO:0000313" key="7">
    <source>
        <dbReference type="Proteomes" id="UP000004129"/>
    </source>
</evidence>
<evidence type="ECO:0000256" key="3">
    <source>
        <dbReference type="ARBA" id="ARBA00022729"/>
    </source>
</evidence>
<feature type="domain" description="Solute-binding protein family 5" evidence="5">
    <location>
        <begin position="133"/>
        <end position="459"/>
    </location>
</feature>
<dbReference type="eggNOG" id="COG0747">
    <property type="taxonomic scope" value="Bacteria"/>
</dbReference>
<reference evidence="6 7" key="1">
    <citation type="submission" date="2011-08" db="EMBL/GenBank/DDBJ databases">
        <title>The Genome Sequence of Selenomonas infelix ATCC 43532.</title>
        <authorList>
            <consortium name="The Broad Institute Genome Sequencing Platform"/>
            <person name="Earl A."/>
            <person name="Ward D."/>
            <person name="Feldgarden M."/>
            <person name="Gevers D."/>
            <person name="Izard J."/>
            <person name="Blanton J.M."/>
            <person name="Baranova O.V."/>
            <person name="Dewhirst F.E."/>
            <person name="Young S.K."/>
            <person name="Zeng Q."/>
            <person name="Gargeya S."/>
            <person name="Fitzgerald M."/>
            <person name="Haas B."/>
            <person name="Abouelleil A."/>
            <person name="Alvarado L."/>
            <person name="Arachchi H.M."/>
            <person name="Berlin A."/>
            <person name="Brown A."/>
            <person name="Chapman S.B."/>
            <person name="Chen Z."/>
            <person name="Dunbar C."/>
            <person name="Freedman E."/>
            <person name="Gearin G."/>
            <person name="Gellesch M."/>
            <person name="Goldberg J."/>
            <person name="Griggs A."/>
            <person name="Gujja S."/>
            <person name="Heiman D."/>
            <person name="Howarth C."/>
            <person name="Larson L."/>
            <person name="Lui A."/>
            <person name="MacDonald P.J.P."/>
            <person name="Montmayeur A."/>
            <person name="Murphy C."/>
            <person name="Neiman D."/>
            <person name="Pearson M."/>
            <person name="Priest M."/>
            <person name="Roberts A."/>
            <person name="Saif S."/>
            <person name="Shea T."/>
            <person name="Shenoy N."/>
            <person name="Sisk P."/>
            <person name="Stolte C."/>
            <person name="Sykes S."/>
            <person name="Wortman J."/>
            <person name="Nusbaum C."/>
            <person name="Birren B."/>
        </authorList>
    </citation>
    <scope>NUCLEOTIDE SEQUENCE [LARGE SCALE GENOMIC DNA]</scope>
    <source>
        <strain evidence="6 7">ATCC 43532</strain>
    </source>
</reference>
<feature type="region of interest" description="Disordered" evidence="4">
    <location>
        <begin position="1"/>
        <end position="23"/>
    </location>
</feature>
<evidence type="ECO:0000313" key="6">
    <source>
        <dbReference type="EMBL" id="EHG20783.1"/>
    </source>
</evidence>
<evidence type="ECO:0000259" key="5">
    <source>
        <dbReference type="Pfam" id="PF00496"/>
    </source>
</evidence>
<dbReference type="GO" id="GO:0043190">
    <property type="term" value="C:ATP-binding cassette (ABC) transporter complex"/>
    <property type="evidence" value="ECO:0007669"/>
    <property type="project" value="InterPro"/>
</dbReference>
<feature type="compositionally biased region" description="Acidic residues" evidence="4">
    <location>
        <begin position="9"/>
        <end position="20"/>
    </location>
</feature>
<keyword evidence="3" id="KW-0732">Signal</keyword>
<name>G5GPQ7_9FIRM</name>
<dbReference type="InterPro" id="IPR000914">
    <property type="entry name" value="SBP_5_dom"/>
</dbReference>
<organism evidence="6 7">
    <name type="scientific">Selenomonas infelix ATCC 43532</name>
    <dbReference type="NCBI Taxonomy" id="679201"/>
    <lineage>
        <taxon>Bacteria</taxon>
        <taxon>Bacillati</taxon>
        <taxon>Bacillota</taxon>
        <taxon>Negativicutes</taxon>
        <taxon>Selenomonadales</taxon>
        <taxon>Selenomonadaceae</taxon>
        <taxon>Selenomonas</taxon>
    </lineage>
</organism>
<dbReference type="HOGENOM" id="CLU_017028_8_5_9"/>
<sequence>MSLGNREGGEDEDAEPEELPDWNAKIIPASDGKALFVFRMPFCSLGKKVFLYDEGGMTVKKFLMCLLMAMTMLIVGCGGTDQPKNERAEKDEIVISVGKYMVGEGFDPTAGWGSWGPDPFHSALMMHDEKNQLVKDLATDVQRSADGLKYTFTIRSDAKFSDGQPLTAEDVAFTYETAKKAAGTVDLTVMEEVRVLSPTQVEFTLSKPWSVFLETAAALGIVPKHAYKEGYATAPVGSGPWKVVSFQKEQQLIMEPNEYYYGKKPKLKKVTVLNLGDDAILAAAQSGQVDLVFTPTEYAGASVPHMKLVLMDTIDSFCVNMPQEAEHDENGMLVGNNVTSDPAIRTALNIGIDRKTIIENALAGFGKPTMNLAEALPWANNALQEKDNRVDEAVKILEAAGWKDTDGDGIREKNGVKAEFVINGRSNDLQRYNTAVALAQDAKKLGINIIAKSTPWSEARKIARNIPTVWAIGDFTPQVIYNYYHSSQVGVNVINNSAIYRNPAVDAHIDRALAATSDEEAMREFKAAQWDGTAGAKMDVPYLWIVTVQVPYFVNERLDLGQLRVGERGQGMGILANLDDWQWK</sequence>
<dbReference type="PIRSF" id="PIRSF002741">
    <property type="entry name" value="MppA"/>
    <property type="match status" value="1"/>
</dbReference>
<dbReference type="PATRIC" id="fig|679201.3.peg.1252"/>
<dbReference type="CDD" id="cd08518">
    <property type="entry name" value="PBP2_NikA_DppA_OppA_like_19"/>
    <property type="match status" value="1"/>
</dbReference>
<gene>
    <name evidence="6" type="ORF">HMPREF9334_01238</name>
</gene>
<dbReference type="Gene3D" id="3.40.190.10">
    <property type="entry name" value="Periplasmic binding protein-like II"/>
    <property type="match status" value="1"/>
</dbReference>
<evidence type="ECO:0000256" key="2">
    <source>
        <dbReference type="ARBA" id="ARBA00022448"/>
    </source>
</evidence>
<dbReference type="PANTHER" id="PTHR30290">
    <property type="entry name" value="PERIPLASMIC BINDING COMPONENT OF ABC TRANSPORTER"/>
    <property type="match status" value="1"/>
</dbReference>
<dbReference type="GO" id="GO:0015833">
    <property type="term" value="P:peptide transport"/>
    <property type="evidence" value="ECO:0007669"/>
    <property type="project" value="TreeGrafter"/>
</dbReference>
<dbReference type="InterPro" id="IPR039424">
    <property type="entry name" value="SBP_5"/>
</dbReference>
<accession>G5GPQ7</accession>
<dbReference type="STRING" id="679201.HMPREF9334_01238"/>
<dbReference type="Proteomes" id="UP000004129">
    <property type="component" value="Unassembled WGS sequence"/>
</dbReference>
<comment type="caution">
    <text evidence="6">The sequence shown here is derived from an EMBL/GenBank/DDBJ whole genome shotgun (WGS) entry which is preliminary data.</text>
</comment>
<protein>
    <recommendedName>
        <fullName evidence="5">Solute-binding protein family 5 domain-containing protein</fullName>
    </recommendedName>
</protein>
<keyword evidence="2" id="KW-0813">Transport</keyword>
<dbReference type="EMBL" id="ACZM01000014">
    <property type="protein sequence ID" value="EHG20783.1"/>
    <property type="molecule type" value="Genomic_DNA"/>
</dbReference>
<dbReference type="GO" id="GO:0042597">
    <property type="term" value="C:periplasmic space"/>
    <property type="evidence" value="ECO:0007669"/>
    <property type="project" value="UniProtKB-ARBA"/>
</dbReference>
<dbReference type="Pfam" id="PF00496">
    <property type="entry name" value="SBP_bac_5"/>
    <property type="match status" value="1"/>
</dbReference>
<dbReference type="AlphaFoldDB" id="G5GPQ7"/>
<dbReference type="PANTHER" id="PTHR30290:SF9">
    <property type="entry name" value="OLIGOPEPTIDE-BINDING PROTEIN APPA"/>
    <property type="match status" value="1"/>
</dbReference>
<keyword evidence="7" id="KW-1185">Reference proteome</keyword>
<dbReference type="Gene3D" id="3.10.105.10">
    <property type="entry name" value="Dipeptide-binding Protein, Domain 3"/>
    <property type="match status" value="1"/>
</dbReference>